<dbReference type="Proteomes" id="UP000654075">
    <property type="component" value="Unassembled WGS sequence"/>
</dbReference>
<accession>A0A813DD49</accession>
<dbReference type="EMBL" id="CAJNNV010002171">
    <property type="protein sequence ID" value="CAE8586677.1"/>
    <property type="molecule type" value="Genomic_DNA"/>
</dbReference>
<organism evidence="1 2">
    <name type="scientific">Polarella glacialis</name>
    <name type="common">Dinoflagellate</name>
    <dbReference type="NCBI Taxonomy" id="89957"/>
    <lineage>
        <taxon>Eukaryota</taxon>
        <taxon>Sar</taxon>
        <taxon>Alveolata</taxon>
        <taxon>Dinophyceae</taxon>
        <taxon>Suessiales</taxon>
        <taxon>Suessiaceae</taxon>
        <taxon>Polarella</taxon>
    </lineage>
</organism>
<dbReference type="AlphaFoldDB" id="A0A813DD49"/>
<reference evidence="1" key="1">
    <citation type="submission" date="2021-02" db="EMBL/GenBank/DDBJ databases">
        <authorList>
            <person name="Dougan E. K."/>
            <person name="Rhodes N."/>
            <person name="Thang M."/>
            <person name="Chan C."/>
        </authorList>
    </citation>
    <scope>NUCLEOTIDE SEQUENCE</scope>
</reference>
<protein>
    <submittedName>
        <fullName evidence="1">Uncharacterized protein</fullName>
    </submittedName>
</protein>
<keyword evidence="2" id="KW-1185">Reference proteome</keyword>
<feature type="non-terminal residue" evidence="1">
    <location>
        <position position="1"/>
    </location>
</feature>
<evidence type="ECO:0000313" key="2">
    <source>
        <dbReference type="Proteomes" id="UP000654075"/>
    </source>
</evidence>
<name>A0A813DD49_POLGL</name>
<proteinExistence type="predicted"/>
<sequence length="94" mass="10924">PQQQLAERKTTIMRVQNHLQQAFARQLEAGARVWYWSFEKDLQDKGWPSLCRATVHIPLASRTVTGSWTRGQREAQIQTCAIVSDFLELDFHKI</sequence>
<evidence type="ECO:0000313" key="1">
    <source>
        <dbReference type="EMBL" id="CAE8586677.1"/>
    </source>
</evidence>
<gene>
    <name evidence="1" type="ORF">PGLA1383_LOCUS5526</name>
</gene>
<dbReference type="OrthoDB" id="439032at2759"/>
<comment type="caution">
    <text evidence="1">The sequence shown here is derived from an EMBL/GenBank/DDBJ whole genome shotgun (WGS) entry which is preliminary data.</text>
</comment>